<evidence type="ECO:0000256" key="4">
    <source>
        <dbReference type="ARBA" id="ARBA00022827"/>
    </source>
</evidence>
<feature type="active site" description="Proton acceptor" evidence="6">
    <location>
        <position position="590"/>
    </location>
</feature>
<dbReference type="SUPFAM" id="SSF51905">
    <property type="entry name" value="FAD/NAD(P)-binding domain"/>
    <property type="match status" value="1"/>
</dbReference>
<dbReference type="PANTHER" id="PTHR11552">
    <property type="entry name" value="GLUCOSE-METHANOL-CHOLINE GMC OXIDOREDUCTASE"/>
    <property type="match status" value="1"/>
</dbReference>
<dbReference type="Gene3D" id="3.50.50.60">
    <property type="entry name" value="FAD/NAD(P)-binding domain"/>
    <property type="match status" value="1"/>
</dbReference>
<evidence type="ECO:0000313" key="12">
    <source>
        <dbReference type="Proteomes" id="UP001305414"/>
    </source>
</evidence>
<gene>
    <name evidence="11" type="ORF">RRF57_007465</name>
</gene>
<evidence type="ECO:0000256" key="8">
    <source>
        <dbReference type="RuleBase" id="RU003968"/>
    </source>
</evidence>
<keyword evidence="12" id="KW-1185">Reference proteome</keyword>
<evidence type="ECO:0000313" key="11">
    <source>
        <dbReference type="EMBL" id="KAK5631751.1"/>
    </source>
</evidence>
<evidence type="ECO:0000256" key="5">
    <source>
        <dbReference type="ARBA" id="ARBA00023002"/>
    </source>
</evidence>
<feature type="active site" description="Proton donor" evidence="6">
    <location>
        <position position="547"/>
    </location>
</feature>
<feature type="binding site" evidence="7">
    <location>
        <position position="276"/>
    </location>
    <ligand>
        <name>FAD</name>
        <dbReference type="ChEBI" id="CHEBI:57692"/>
    </ligand>
</feature>
<evidence type="ECO:0000256" key="2">
    <source>
        <dbReference type="ARBA" id="ARBA00010790"/>
    </source>
</evidence>
<dbReference type="Gene3D" id="3.30.560.10">
    <property type="entry name" value="Glucose Oxidase, domain 3"/>
    <property type="match status" value="1"/>
</dbReference>
<organism evidence="11 12">
    <name type="scientific">Xylaria bambusicola</name>
    <dbReference type="NCBI Taxonomy" id="326684"/>
    <lineage>
        <taxon>Eukaryota</taxon>
        <taxon>Fungi</taxon>
        <taxon>Dikarya</taxon>
        <taxon>Ascomycota</taxon>
        <taxon>Pezizomycotina</taxon>
        <taxon>Sordariomycetes</taxon>
        <taxon>Xylariomycetidae</taxon>
        <taxon>Xylariales</taxon>
        <taxon>Xylariaceae</taxon>
        <taxon>Xylaria</taxon>
    </lineage>
</organism>
<protein>
    <recommendedName>
        <fullName evidence="9 10">Glucose-methanol-choline oxidoreductase N-terminal domain-containing protein</fullName>
    </recommendedName>
</protein>
<proteinExistence type="inferred from homology"/>
<evidence type="ECO:0000256" key="1">
    <source>
        <dbReference type="ARBA" id="ARBA00001974"/>
    </source>
</evidence>
<dbReference type="InterPro" id="IPR036188">
    <property type="entry name" value="FAD/NAD-bd_sf"/>
</dbReference>
<keyword evidence="5" id="KW-0560">Oxidoreductase</keyword>
<keyword evidence="3 8" id="KW-0285">Flavoprotein</keyword>
<dbReference type="PIRSF" id="PIRSF000137">
    <property type="entry name" value="Alcohol_oxidase"/>
    <property type="match status" value="1"/>
</dbReference>
<comment type="similarity">
    <text evidence="2 8">Belongs to the GMC oxidoreductase family.</text>
</comment>
<reference evidence="11 12" key="1">
    <citation type="submission" date="2023-10" db="EMBL/GenBank/DDBJ databases">
        <title>Draft genome sequence of Xylaria bambusicola isolate GMP-LS, the root and basal stem rot pathogen of sugarcane in Indonesia.</title>
        <authorList>
            <person name="Selvaraj P."/>
            <person name="Muralishankar V."/>
            <person name="Muruganantham S."/>
            <person name="Sp S."/>
            <person name="Haryani S."/>
            <person name="Lau K.J.X."/>
            <person name="Naqvi N.I."/>
        </authorList>
    </citation>
    <scope>NUCLEOTIDE SEQUENCE [LARGE SCALE GENOMIC DNA]</scope>
    <source>
        <strain evidence="11">GMP-LS</strain>
    </source>
</reference>
<comment type="cofactor">
    <cofactor evidence="1 7">
        <name>FAD</name>
        <dbReference type="ChEBI" id="CHEBI:57692"/>
    </cofactor>
</comment>
<evidence type="ECO:0000256" key="3">
    <source>
        <dbReference type="ARBA" id="ARBA00022630"/>
    </source>
</evidence>
<keyword evidence="4 7" id="KW-0274">FAD</keyword>
<dbReference type="PROSITE" id="PS00623">
    <property type="entry name" value="GMC_OXRED_1"/>
    <property type="match status" value="1"/>
</dbReference>
<dbReference type="AlphaFoldDB" id="A0AAN7UTR5"/>
<evidence type="ECO:0000256" key="6">
    <source>
        <dbReference type="PIRSR" id="PIRSR000137-1"/>
    </source>
</evidence>
<evidence type="ECO:0000259" key="9">
    <source>
        <dbReference type="PROSITE" id="PS00623"/>
    </source>
</evidence>
<accession>A0AAN7UTR5</accession>
<evidence type="ECO:0000256" key="7">
    <source>
        <dbReference type="PIRSR" id="PIRSR000137-2"/>
    </source>
</evidence>
<dbReference type="InterPro" id="IPR027424">
    <property type="entry name" value="Glucose_Oxidase_domain_2"/>
</dbReference>
<dbReference type="Gene3D" id="4.10.450.10">
    <property type="entry name" value="Glucose Oxidase, domain 2"/>
    <property type="match status" value="1"/>
</dbReference>
<dbReference type="SUPFAM" id="SSF54373">
    <property type="entry name" value="FAD-linked reductases, C-terminal domain"/>
    <property type="match status" value="1"/>
</dbReference>
<dbReference type="Pfam" id="PF00732">
    <property type="entry name" value="GMC_oxred_N"/>
    <property type="match status" value="1"/>
</dbReference>
<dbReference type="InterPro" id="IPR007867">
    <property type="entry name" value="GMC_OxRtase_C"/>
</dbReference>
<dbReference type="GO" id="GO:0016614">
    <property type="term" value="F:oxidoreductase activity, acting on CH-OH group of donors"/>
    <property type="evidence" value="ECO:0007669"/>
    <property type="project" value="InterPro"/>
</dbReference>
<evidence type="ECO:0000259" key="10">
    <source>
        <dbReference type="PROSITE" id="PS00624"/>
    </source>
</evidence>
<feature type="domain" description="Glucose-methanol-choline oxidoreductase N-terminal" evidence="9">
    <location>
        <begin position="125"/>
        <end position="148"/>
    </location>
</feature>
<dbReference type="Proteomes" id="UP001305414">
    <property type="component" value="Unassembled WGS sequence"/>
</dbReference>
<dbReference type="Pfam" id="PF05199">
    <property type="entry name" value="GMC_oxred_C"/>
    <property type="match status" value="1"/>
</dbReference>
<dbReference type="PANTHER" id="PTHR11552:SF201">
    <property type="entry name" value="GLUCOSE-METHANOL-CHOLINE OXIDOREDUCTASE N-TERMINAL DOMAIN-CONTAINING PROTEIN"/>
    <property type="match status" value="1"/>
</dbReference>
<sequence length="612" mass="65833">MAVRKTGGCGTKARYFTEENQHKMKSLRFLTAALPAIRSAQAACSETFDYIIAGAGTCGLVLANRLSADPNIRVAVIEPGEDVRNNVNVTDPALFTVPFGTSIDWQYSTTPQQAAGNRTIPWHAGKAIGGTSTINGMTYIRGDKAQFDAWEALGNEGWNWDALYPYFKKAEKFTVPSAAQAAAGGTYDPDAHGDAGHVHTGFPFSLINGSFNALAVDTWAALGYPLNEEPNAGSVRGFSAWPQTLDRDRNMRFDAARAYYYSVEDRPNLTLIKGTVKRIIWSAEAGETSVAEGVEYVAPGGTLRKAAAAKEVILSAGALRSPLILESSGVGNPNLLSSLGIKTQINLPGVGEYLQEQPNTAIAYTFSQNISGTAPYATFSTAKDMFGDEVSSIAASTSAQIPAWAEKVASASNGAVDVEKVEKLFRVQHDLIFKQNVTIGETLTAIYSGVVVSAWWLLLPFSWGSVHLTSVDAIDAPAIDPRYFSIDFDLDVQIGLGRTAQEFWHTKPIGEFRGASVLPEEEGVLPLNATHEQWTSFISDTLTPNHHPIGTASLMSRELGGVVDPKLKVYGTENVRVVDASVLPLQFSGHLTATLYAVAERAAELIIEAAQY</sequence>
<feature type="binding site" evidence="7">
    <location>
        <position position="131"/>
    </location>
    <ligand>
        <name>FAD</name>
        <dbReference type="ChEBI" id="CHEBI:57692"/>
    </ligand>
</feature>
<dbReference type="InterPro" id="IPR000172">
    <property type="entry name" value="GMC_OxRdtase_N"/>
</dbReference>
<dbReference type="InterPro" id="IPR012132">
    <property type="entry name" value="GMC_OxRdtase"/>
</dbReference>
<dbReference type="EMBL" id="JAWHQM010000021">
    <property type="protein sequence ID" value="KAK5631751.1"/>
    <property type="molecule type" value="Genomic_DNA"/>
</dbReference>
<comment type="caution">
    <text evidence="11">The sequence shown here is derived from an EMBL/GenBank/DDBJ whole genome shotgun (WGS) entry which is preliminary data.</text>
</comment>
<dbReference type="PROSITE" id="PS00624">
    <property type="entry name" value="GMC_OXRED_2"/>
    <property type="match status" value="1"/>
</dbReference>
<name>A0AAN7UTR5_9PEZI</name>
<dbReference type="GO" id="GO:0050660">
    <property type="term" value="F:flavin adenine dinucleotide binding"/>
    <property type="evidence" value="ECO:0007669"/>
    <property type="project" value="InterPro"/>
</dbReference>
<feature type="domain" description="Glucose-methanol-choline oxidoreductase N-terminal" evidence="10">
    <location>
        <begin position="317"/>
        <end position="331"/>
    </location>
</feature>